<protein>
    <recommendedName>
        <fullName evidence="8">Probable membrane transporter protein</fullName>
    </recommendedName>
</protein>
<comment type="caution">
    <text evidence="9">The sequence shown here is derived from an EMBL/GenBank/DDBJ whole genome shotgun (WGS) entry which is preliminary data.</text>
</comment>
<dbReference type="EMBL" id="JAJIAO010000002">
    <property type="protein sequence ID" value="MCK8624576.1"/>
    <property type="molecule type" value="Genomic_DNA"/>
</dbReference>
<keyword evidence="6 8" id="KW-1133">Transmembrane helix</keyword>
<accession>A0ABT0I1J2</accession>
<keyword evidence="5 8" id="KW-0812">Transmembrane</keyword>
<reference evidence="9 10" key="1">
    <citation type="submission" date="2021-11" db="EMBL/GenBank/DDBJ databases">
        <title>Comparative genomics of bee honey and flower isolates.</title>
        <authorList>
            <person name="Bechtner J.D."/>
            <person name="Gallus M.K."/>
            <person name="Ehrmann M."/>
        </authorList>
    </citation>
    <scope>NUCLEOTIDE SEQUENCE [LARGE SCALE GENOMIC DNA]</scope>
    <source>
        <strain evidence="9 10">M161</strain>
    </source>
</reference>
<evidence type="ECO:0000256" key="6">
    <source>
        <dbReference type="ARBA" id="ARBA00022989"/>
    </source>
</evidence>
<evidence type="ECO:0000256" key="2">
    <source>
        <dbReference type="ARBA" id="ARBA00009142"/>
    </source>
</evidence>
<sequence>MQSFSLWQILIFFPVGILAGIMSTVTGLASLVSYPALLMAGVSPVYANVTNTAALILNGIGSGVSSSRELHGHWKEMFKILLLVFVGGIIGSYLLLSVPSTVFERVVPFFIAIAGIMILWPEKSHAYPNSSTGFDPKHFHNFARNKFKLLLGGLSLVLIGIYGGYFGAAAGVIMLAVLSRTSSEPFPVYNAIRNVAMLAANFAATVIYAFKSHIVWILVLPLALGFLCGGYIGPKIVRLLPIKLLKIIIGILALILSGILFVQTYNL</sequence>
<feature type="transmembrane region" description="Helical" evidence="8">
    <location>
        <begin position="77"/>
        <end position="95"/>
    </location>
</feature>
<keyword evidence="10" id="KW-1185">Reference proteome</keyword>
<dbReference type="RefSeq" id="WP_347402377.1">
    <property type="nucleotide sequence ID" value="NZ_JAJIAO010000002.1"/>
</dbReference>
<evidence type="ECO:0000313" key="10">
    <source>
        <dbReference type="Proteomes" id="UP001522905"/>
    </source>
</evidence>
<feature type="transmembrane region" description="Helical" evidence="8">
    <location>
        <begin position="190"/>
        <end position="208"/>
    </location>
</feature>
<feature type="transmembrane region" description="Helical" evidence="8">
    <location>
        <begin position="6"/>
        <end position="29"/>
    </location>
</feature>
<evidence type="ECO:0000313" key="9">
    <source>
        <dbReference type="EMBL" id="MCK8624576.1"/>
    </source>
</evidence>
<evidence type="ECO:0000256" key="1">
    <source>
        <dbReference type="ARBA" id="ARBA00004651"/>
    </source>
</evidence>
<evidence type="ECO:0000256" key="4">
    <source>
        <dbReference type="ARBA" id="ARBA00022475"/>
    </source>
</evidence>
<dbReference type="Pfam" id="PF01925">
    <property type="entry name" value="TauE"/>
    <property type="match status" value="1"/>
</dbReference>
<keyword evidence="4 8" id="KW-1003">Cell membrane</keyword>
<keyword evidence="7 8" id="KW-0472">Membrane</keyword>
<organism evidence="9 10">
    <name type="scientific">Apilactobacillus xinyiensis</name>
    <dbReference type="NCBI Taxonomy" id="2841032"/>
    <lineage>
        <taxon>Bacteria</taxon>
        <taxon>Bacillati</taxon>
        <taxon>Bacillota</taxon>
        <taxon>Bacilli</taxon>
        <taxon>Lactobacillales</taxon>
        <taxon>Lactobacillaceae</taxon>
        <taxon>Apilactobacillus</taxon>
    </lineage>
</organism>
<feature type="transmembrane region" description="Helical" evidence="8">
    <location>
        <begin position="214"/>
        <end position="232"/>
    </location>
</feature>
<dbReference type="PANTHER" id="PTHR30269">
    <property type="entry name" value="TRANSMEMBRANE PROTEIN YFCA"/>
    <property type="match status" value="1"/>
</dbReference>
<proteinExistence type="inferred from homology"/>
<dbReference type="Proteomes" id="UP001522905">
    <property type="component" value="Unassembled WGS sequence"/>
</dbReference>
<feature type="transmembrane region" description="Helical" evidence="8">
    <location>
        <begin position="244"/>
        <end position="265"/>
    </location>
</feature>
<name>A0ABT0I1J2_9LACO</name>
<feature type="transmembrane region" description="Helical" evidence="8">
    <location>
        <begin position="102"/>
        <end position="120"/>
    </location>
</feature>
<comment type="similarity">
    <text evidence="2 8">Belongs to the 4-toluene sulfonate uptake permease (TSUP) (TC 2.A.102) family.</text>
</comment>
<evidence type="ECO:0000256" key="7">
    <source>
        <dbReference type="ARBA" id="ARBA00023136"/>
    </source>
</evidence>
<feature type="transmembrane region" description="Helical" evidence="8">
    <location>
        <begin position="36"/>
        <end position="57"/>
    </location>
</feature>
<dbReference type="InterPro" id="IPR052017">
    <property type="entry name" value="TSUP"/>
</dbReference>
<evidence type="ECO:0000256" key="8">
    <source>
        <dbReference type="RuleBase" id="RU363041"/>
    </source>
</evidence>
<gene>
    <name evidence="9" type="ORF">LNP07_03505</name>
</gene>
<dbReference type="InterPro" id="IPR002781">
    <property type="entry name" value="TM_pro_TauE-like"/>
</dbReference>
<dbReference type="PANTHER" id="PTHR30269:SF0">
    <property type="entry name" value="MEMBRANE TRANSPORTER PROTEIN YFCA-RELATED"/>
    <property type="match status" value="1"/>
</dbReference>
<keyword evidence="3" id="KW-0813">Transport</keyword>
<feature type="transmembrane region" description="Helical" evidence="8">
    <location>
        <begin position="149"/>
        <end position="178"/>
    </location>
</feature>
<comment type="subcellular location">
    <subcellularLocation>
        <location evidence="1 8">Cell membrane</location>
        <topology evidence="1 8">Multi-pass membrane protein</topology>
    </subcellularLocation>
</comment>
<evidence type="ECO:0000256" key="3">
    <source>
        <dbReference type="ARBA" id="ARBA00022448"/>
    </source>
</evidence>
<evidence type="ECO:0000256" key="5">
    <source>
        <dbReference type="ARBA" id="ARBA00022692"/>
    </source>
</evidence>